<evidence type="ECO:0000256" key="1">
    <source>
        <dbReference type="SAM" id="MobiDB-lite"/>
    </source>
</evidence>
<dbReference type="EMBL" id="JAAWWB010000004">
    <property type="protein sequence ID" value="KAG6785418.1"/>
    <property type="molecule type" value="Genomic_DNA"/>
</dbReference>
<proteinExistence type="predicted"/>
<evidence type="ECO:0000313" key="2">
    <source>
        <dbReference type="EMBL" id="KAG6785418.1"/>
    </source>
</evidence>
<organism evidence="2 3">
    <name type="scientific">Populus tomentosa</name>
    <name type="common">Chinese white poplar</name>
    <dbReference type="NCBI Taxonomy" id="118781"/>
    <lineage>
        <taxon>Eukaryota</taxon>
        <taxon>Viridiplantae</taxon>
        <taxon>Streptophyta</taxon>
        <taxon>Embryophyta</taxon>
        <taxon>Tracheophyta</taxon>
        <taxon>Spermatophyta</taxon>
        <taxon>Magnoliopsida</taxon>
        <taxon>eudicotyledons</taxon>
        <taxon>Gunneridae</taxon>
        <taxon>Pentapetalae</taxon>
        <taxon>rosids</taxon>
        <taxon>fabids</taxon>
        <taxon>Malpighiales</taxon>
        <taxon>Salicaceae</taxon>
        <taxon>Saliceae</taxon>
        <taxon>Populus</taxon>
    </lineage>
</organism>
<name>A0A8X8AJ54_POPTO</name>
<evidence type="ECO:0008006" key="4">
    <source>
        <dbReference type="Google" id="ProtNLM"/>
    </source>
</evidence>
<keyword evidence="3" id="KW-1185">Reference proteome</keyword>
<gene>
    <name evidence="2" type="ORF">POTOM_011149</name>
</gene>
<evidence type="ECO:0000313" key="3">
    <source>
        <dbReference type="Proteomes" id="UP000886885"/>
    </source>
</evidence>
<dbReference type="Proteomes" id="UP000886885">
    <property type="component" value="Chromosome 2D"/>
</dbReference>
<reference evidence="2" key="1">
    <citation type="journal article" date="2020" name="bioRxiv">
        <title>Hybrid origin of Populus tomentosa Carr. identified through genome sequencing and phylogenomic analysis.</title>
        <authorList>
            <person name="An X."/>
            <person name="Gao K."/>
            <person name="Chen Z."/>
            <person name="Li J."/>
            <person name="Yang X."/>
            <person name="Yang X."/>
            <person name="Zhou J."/>
            <person name="Guo T."/>
            <person name="Zhao T."/>
            <person name="Huang S."/>
            <person name="Miao D."/>
            <person name="Khan W.U."/>
            <person name="Rao P."/>
            <person name="Ye M."/>
            <person name="Lei B."/>
            <person name="Liao W."/>
            <person name="Wang J."/>
            <person name="Ji L."/>
            <person name="Li Y."/>
            <person name="Guo B."/>
            <person name="Mustafa N.S."/>
            <person name="Li S."/>
            <person name="Yun Q."/>
            <person name="Keller S.R."/>
            <person name="Mao J."/>
            <person name="Zhang R."/>
            <person name="Strauss S.H."/>
        </authorList>
    </citation>
    <scope>NUCLEOTIDE SEQUENCE</scope>
    <source>
        <strain evidence="2">GM15</strain>
        <tissue evidence="2">Leaf</tissue>
    </source>
</reference>
<dbReference type="OrthoDB" id="861279at2759"/>
<sequence>MKSWFSQTELLHFFNDLLFDSFKLRANPVRFHRQPPSPIALPRRPQAPQGHPFQSDSGTIEATHAEVGDIAWLKTGLFGRISNGVNYKSIKRGLVDSGMQLDGFCFIGGMHSSLALISFDSAEDMMAALQVDTQAWKNNFDELRPRTQTDGPNDRLARVTFSNLPIMALNVTCIKKILHILGRVFGFDRISLLFNTLDHTLKSLMATMEDEEDDDSETTQAQAAFVTECRSEVDTFDASFDQHRG</sequence>
<comment type="caution">
    <text evidence="2">The sequence shown here is derived from an EMBL/GenBank/DDBJ whole genome shotgun (WGS) entry which is preliminary data.</text>
</comment>
<protein>
    <recommendedName>
        <fullName evidence="4">DUF4283 domain-containing protein</fullName>
    </recommendedName>
</protein>
<feature type="region of interest" description="Disordered" evidence="1">
    <location>
        <begin position="34"/>
        <end position="56"/>
    </location>
</feature>
<dbReference type="AlphaFoldDB" id="A0A8X8AJ54"/>
<accession>A0A8X8AJ54</accession>